<evidence type="ECO:0000256" key="1">
    <source>
        <dbReference type="SAM" id="MobiDB-lite"/>
    </source>
</evidence>
<evidence type="ECO:0000313" key="2">
    <source>
        <dbReference type="EMBL" id="GES05322.1"/>
    </source>
</evidence>
<reference evidence="2 3" key="1">
    <citation type="submission" date="2019-10" db="EMBL/GenBank/DDBJ databases">
        <title>Whole genome shotgun sequence of Acrocarpospora corrugata NBRC 13972.</title>
        <authorList>
            <person name="Ichikawa N."/>
            <person name="Kimura A."/>
            <person name="Kitahashi Y."/>
            <person name="Komaki H."/>
            <person name="Oguchi A."/>
        </authorList>
    </citation>
    <scope>NUCLEOTIDE SEQUENCE [LARGE SCALE GENOMIC DNA]</scope>
    <source>
        <strain evidence="2 3">NBRC 13972</strain>
    </source>
</reference>
<proteinExistence type="predicted"/>
<name>A0A5M3WBA9_9ACTN</name>
<sequence length="171" mass="19151">MSNLAEPPPAREKEFQDMGPADEQDEEQQRTEAGRRAGWPMLHDVDRTCSRWKIKRAREDRPVWFSARAQSEIARFENSRLWPGAIADAMVRWAGTVHGPARRLTDPVVRGCGVEACCPSDAHPRGMLEQALCGLPAGASRELWCRFSRLMGSSLHARSWTLMSICPNHGG</sequence>
<dbReference type="EMBL" id="BLAD01000097">
    <property type="protein sequence ID" value="GES05322.1"/>
    <property type="molecule type" value="Genomic_DNA"/>
</dbReference>
<dbReference type="Proteomes" id="UP000334990">
    <property type="component" value="Unassembled WGS sequence"/>
</dbReference>
<keyword evidence="3" id="KW-1185">Reference proteome</keyword>
<dbReference type="AlphaFoldDB" id="A0A5M3WBA9"/>
<organism evidence="2 3">
    <name type="scientific">Acrocarpospora corrugata</name>
    <dbReference type="NCBI Taxonomy" id="35763"/>
    <lineage>
        <taxon>Bacteria</taxon>
        <taxon>Bacillati</taxon>
        <taxon>Actinomycetota</taxon>
        <taxon>Actinomycetes</taxon>
        <taxon>Streptosporangiales</taxon>
        <taxon>Streptosporangiaceae</taxon>
        <taxon>Acrocarpospora</taxon>
    </lineage>
</organism>
<gene>
    <name evidence="2" type="ORF">Acor_73900</name>
</gene>
<comment type="caution">
    <text evidence="2">The sequence shown here is derived from an EMBL/GenBank/DDBJ whole genome shotgun (WGS) entry which is preliminary data.</text>
</comment>
<evidence type="ECO:0000313" key="3">
    <source>
        <dbReference type="Proteomes" id="UP000334990"/>
    </source>
</evidence>
<feature type="region of interest" description="Disordered" evidence="1">
    <location>
        <begin position="1"/>
        <end position="39"/>
    </location>
</feature>
<accession>A0A5M3WBA9</accession>
<protein>
    <submittedName>
        <fullName evidence="2">Uncharacterized protein</fullName>
    </submittedName>
</protein>